<dbReference type="GO" id="GO:0005634">
    <property type="term" value="C:nucleus"/>
    <property type="evidence" value="ECO:0007669"/>
    <property type="project" value="TreeGrafter"/>
</dbReference>
<accession>A0A1D2N001</accession>
<dbReference type="AlphaFoldDB" id="A0A1D2N001"/>
<dbReference type="Gene3D" id="3.30.710.10">
    <property type="entry name" value="Potassium Channel Kv1.1, Chain A"/>
    <property type="match status" value="1"/>
</dbReference>
<dbReference type="SUPFAM" id="SSF54695">
    <property type="entry name" value="POZ domain"/>
    <property type="match status" value="1"/>
</dbReference>
<comment type="function">
    <text evidence="5">Putative transcription factor required for axon growth and guidance in the central and peripheral nervous systems. Repels CNS axons away from the midline by promoting the expression of the midline repellent sli and its receptor robo.</text>
</comment>
<dbReference type="GO" id="GO:0006357">
    <property type="term" value="P:regulation of transcription by RNA polymerase II"/>
    <property type="evidence" value="ECO:0007669"/>
    <property type="project" value="TreeGrafter"/>
</dbReference>
<evidence type="ECO:0000256" key="5">
    <source>
        <dbReference type="ARBA" id="ARBA00037382"/>
    </source>
</evidence>
<comment type="caution">
    <text evidence="7">The sequence shown here is derived from an EMBL/GenBank/DDBJ whole genome shotgun (WGS) entry which is preliminary data.</text>
</comment>
<keyword evidence="4" id="KW-0539">Nucleus</keyword>
<dbReference type="InterPro" id="IPR011333">
    <property type="entry name" value="SKP1/BTB/POZ_sf"/>
</dbReference>
<reference evidence="7 8" key="1">
    <citation type="journal article" date="2016" name="Genome Biol. Evol.">
        <title>Gene Family Evolution Reflects Adaptation to Soil Environmental Stressors in the Genome of the Collembolan Orchesella cincta.</title>
        <authorList>
            <person name="Faddeeva-Vakhrusheva A."/>
            <person name="Derks M.F."/>
            <person name="Anvar S.Y."/>
            <person name="Agamennone V."/>
            <person name="Suring W."/>
            <person name="Smit S."/>
            <person name="van Straalen N.M."/>
            <person name="Roelofs D."/>
        </authorList>
    </citation>
    <scope>NUCLEOTIDE SEQUENCE [LARGE SCALE GENOMIC DNA]</scope>
    <source>
        <tissue evidence="7">Mixed pool</tissue>
    </source>
</reference>
<evidence type="ECO:0000313" key="8">
    <source>
        <dbReference type="Proteomes" id="UP000094527"/>
    </source>
</evidence>
<evidence type="ECO:0000256" key="1">
    <source>
        <dbReference type="ARBA" id="ARBA00022473"/>
    </source>
</evidence>
<dbReference type="Proteomes" id="UP000094527">
    <property type="component" value="Unassembled WGS sequence"/>
</dbReference>
<keyword evidence="1" id="KW-0217">Developmental protein</keyword>
<dbReference type="OrthoDB" id="6331085at2759"/>
<evidence type="ECO:0000256" key="2">
    <source>
        <dbReference type="ARBA" id="ARBA00022782"/>
    </source>
</evidence>
<sequence>MSVVKGFHFQQSNHSTILLQQISRFLKQGQFLDVSLMSNGQVIRCHRLVLSAFSPYLAQIISSQSASDLVIHFQEIEIQELEALVSFMYLGEVTVSCDTVELFVRAAEKLKIVGLAGTIHSSITNLLYREGAVGDHGLESGSEFQQQQDQSQNVRNAVIYRIADQSSSKIPPAATVTSQSTSGSATFAHFSGGSTCIPATVLDKGLDLSTKIPKTSSLIPNKENKGVITRHTIQTGESQISISEQMEKAARGAGRAEQDFRKLVSNMELLWMKWVPTSCASLSYSNRSHKLRNFVNPPGMQTDLGRKEDGS</sequence>
<evidence type="ECO:0000259" key="6">
    <source>
        <dbReference type="PROSITE" id="PS50097"/>
    </source>
</evidence>
<dbReference type="SMART" id="SM00225">
    <property type="entry name" value="BTB"/>
    <property type="match status" value="1"/>
</dbReference>
<evidence type="ECO:0000313" key="7">
    <source>
        <dbReference type="EMBL" id="ODM98560.1"/>
    </source>
</evidence>
<dbReference type="GO" id="GO:0016199">
    <property type="term" value="P:axon midline choice point recognition"/>
    <property type="evidence" value="ECO:0007669"/>
    <property type="project" value="UniProtKB-ARBA"/>
</dbReference>
<keyword evidence="2" id="KW-0221">Differentiation</keyword>
<dbReference type="PROSITE" id="PS50097">
    <property type="entry name" value="BTB"/>
    <property type="match status" value="1"/>
</dbReference>
<dbReference type="GO" id="GO:0007464">
    <property type="term" value="P:R3/R4 cell fate commitment"/>
    <property type="evidence" value="ECO:0007669"/>
    <property type="project" value="UniProtKB-ARBA"/>
</dbReference>
<dbReference type="PANTHER" id="PTHR23110:SF111">
    <property type="entry name" value="LONGITUDINALS LACKING PROTEIN, ISOFORMS F_I_K_T"/>
    <property type="match status" value="1"/>
</dbReference>
<dbReference type="GO" id="GO:0045476">
    <property type="term" value="P:nurse cell apoptotic process"/>
    <property type="evidence" value="ECO:0007669"/>
    <property type="project" value="UniProtKB-ARBA"/>
</dbReference>
<evidence type="ECO:0000256" key="4">
    <source>
        <dbReference type="ARBA" id="ARBA00023242"/>
    </source>
</evidence>
<dbReference type="Pfam" id="PF00651">
    <property type="entry name" value="BTB"/>
    <property type="match status" value="1"/>
</dbReference>
<dbReference type="GO" id="GO:0035167">
    <property type="term" value="P:larval lymph gland hemopoiesis"/>
    <property type="evidence" value="ECO:0007669"/>
    <property type="project" value="UniProtKB-ARBA"/>
</dbReference>
<dbReference type="GO" id="GO:0008406">
    <property type="term" value="P:gonad development"/>
    <property type="evidence" value="ECO:0007669"/>
    <property type="project" value="UniProtKB-ARBA"/>
</dbReference>
<keyword evidence="8" id="KW-1185">Reference proteome</keyword>
<name>A0A1D2N001_ORCCI</name>
<dbReference type="GO" id="GO:0007526">
    <property type="term" value="P:larval somatic muscle development"/>
    <property type="evidence" value="ECO:0007669"/>
    <property type="project" value="UniProtKB-ARBA"/>
</dbReference>
<organism evidence="7 8">
    <name type="scientific">Orchesella cincta</name>
    <name type="common">Springtail</name>
    <name type="synonym">Podura cincta</name>
    <dbReference type="NCBI Taxonomy" id="48709"/>
    <lineage>
        <taxon>Eukaryota</taxon>
        <taxon>Metazoa</taxon>
        <taxon>Ecdysozoa</taxon>
        <taxon>Arthropoda</taxon>
        <taxon>Hexapoda</taxon>
        <taxon>Collembola</taxon>
        <taxon>Entomobryomorpha</taxon>
        <taxon>Entomobryoidea</taxon>
        <taxon>Orchesellidae</taxon>
        <taxon>Orchesellinae</taxon>
        <taxon>Orchesella</taxon>
    </lineage>
</organism>
<dbReference type="STRING" id="48709.A0A1D2N001"/>
<dbReference type="EMBL" id="LJIJ01000342">
    <property type="protein sequence ID" value="ODM98560.1"/>
    <property type="molecule type" value="Genomic_DNA"/>
</dbReference>
<feature type="domain" description="BTB" evidence="6">
    <location>
        <begin position="32"/>
        <end position="97"/>
    </location>
</feature>
<gene>
    <name evidence="7" type="ORF">Ocin01_08113</name>
</gene>
<dbReference type="GO" id="GO:0045467">
    <property type="term" value="P:R7 cell development"/>
    <property type="evidence" value="ECO:0007669"/>
    <property type="project" value="UniProtKB-ARBA"/>
</dbReference>
<dbReference type="PANTHER" id="PTHR23110">
    <property type="entry name" value="BTB DOMAIN TRANSCRIPTION FACTOR"/>
    <property type="match status" value="1"/>
</dbReference>
<dbReference type="InterPro" id="IPR000210">
    <property type="entry name" value="BTB/POZ_dom"/>
</dbReference>
<protein>
    <submittedName>
        <fullName evidence="7">Longitudinals lacking protein, isoforms J/P/Q/S/Z</fullName>
    </submittedName>
</protein>
<dbReference type="InterPro" id="IPR051095">
    <property type="entry name" value="Dros_DevTransReg"/>
</dbReference>
<evidence type="ECO:0000256" key="3">
    <source>
        <dbReference type="ARBA" id="ARBA00022902"/>
    </source>
</evidence>
<dbReference type="GO" id="GO:0048813">
    <property type="term" value="P:dendrite morphogenesis"/>
    <property type="evidence" value="ECO:0007669"/>
    <property type="project" value="UniProtKB-ARBA"/>
</dbReference>
<keyword evidence="3" id="KW-0524">Neurogenesis</keyword>
<proteinExistence type="predicted"/>